<dbReference type="GO" id="GO:0032453">
    <property type="term" value="F:histone H3K4 demethylase activity"/>
    <property type="evidence" value="ECO:0007669"/>
    <property type="project" value="TreeGrafter"/>
</dbReference>
<dbReference type="GO" id="GO:0046872">
    <property type="term" value="F:metal ion binding"/>
    <property type="evidence" value="ECO:0007669"/>
    <property type="project" value="UniProtKB-KW"/>
</dbReference>
<evidence type="ECO:0000256" key="1">
    <source>
        <dbReference type="ARBA" id="ARBA00001954"/>
    </source>
</evidence>
<comment type="caution">
    <text evidence="5">The sequence shown here is derived from an EMBL/GenBank/DDBJ whole genome shotgun (WGS) entry which is preliminary data.</text>
</comment>
<comment type="cofactor">
    <cofactor evidence="1">
        <name>Fe(2+)</name>
        <dbReference type="ChEBI" id="CHEBI:29033"/>
    </cofactor>
</comment>
<dbReference type="PANTHER" id="PTHR13096:SF8">
    <property type="entry name" value="RIBOSOMAL OXYGENASE 1"/>
    <property type="match status" value="1"/>
</dbReference>
<evidence type="ECO:0000256" key="2">
    <source>
        <dbReference type="ARBA" id="ARBA00022723"/>
    </source>
</evidence>
<dbReference type="PROSITE" id="PS51184">
    <property type="entry name" value="JMJC"/>
    <property type="match status" value="1"/>
</dbReference>
<keyword evidence="2" id="KW-0479">Metal-binding</keyword>
<dbReference type="OrthoDB" id="9764016at2"/>
<accession>A0A066YTA9</accession>
<dbReference type="Gene3D" id="2.60.120.650">
    <property type="entry name" value="Cupin"/>
    <property type="match status" value="1"/>
</dbReference>
<evidence type="ECO:0000256" key="3">
    <source>
        <dbReference type="ARBA" id="ARBA00023004"/>
    </source>
</evidence>
<dbReference type="SUPFAM" id="SSF51197">
    <property type="entry name" value="Clavaminate synthase-like"/>
    <property type="match status" value="1"/>
</dbReference>
<dbReference type="PANTHER" id="PTHR13096">
    <property type="entry name" value="MINA53 MYC INDUCED NUCLEAR ANTIGEN"/>
    <property type="match status" value="1"/>
</dbReference>
<dbReference type="EMBL" id="JNBY01000095">
    <property type="protein sequence ID" value="KDN83189.1"/>
    <property type="molecule type" value="Genomic_DNA"/>
</dbReference>
<gene>
    <name evidence="5" type="ORF">KCH_46710</name>
</gene>
<evidence type="ECO:0000259" key="4">
    <source>
        <dbReference type="PROSITE" id="PS51184"/>
    </source>
</evidence>
<dbReference type="PATRIC" id="fig|1348663.4.peg.4508"/>
<dbReference type="Proteomes" id="UP000027178">
    <property type="component" value="Unassembled WGS sequence"/>
</dbReference>
<reference evidence="5 6" key="1">
    <citation type="submission" date="2014-05" db="EMBL/GenBank/DDBJ databases">
        <title>Draft Genome Sequence of Kitasatospora cheerisanensis KCTC 2395.</title>
        <authorList>
            <person name="Nam D.H."/>
        </authorList>
    </citation>
    <scope>NUCLEOTIDE SEQUENCE [LARGE SCALE GENOMIC DNA]</scope>
    <source>
        <strain evidence="5 6">KCTC 2395</strain>
    </source>
</reference>
<dbReference type="RefSeq" id="WP_035865402.1">
    <property type="nucleotide sequence ID" value="NZ_KK853997.1"/>
</dbReference>
<sequence length="289" mass="32090">MDWLARCVDDPETFLRKHWRQGPVVLRPADPPTEVLTVQGLFDIIDEGTLRNPYGGLFTVEGTVPEEEYCPPRVIAGRALEGCLDPERVRALIRDRNATLQLRYLNHWHPGVRALTTGLSESLGRLTEAFMFYSQPGRHGPVHRDEGDILVIQLSGHKHWQVYGGPTEPTWQPVREDNPGPCLLDTVVHPGEVLYVPNGYAHTARATEDGPSLHLTIALREACAVHLRTQLRALLAEGLELPARPRDEDDLLAAGSQLLDHLRTRIATADPAELVSAARRAAYSSRPTA</sequence>
<proteinExistence type="predicted"/>
<dbReference type="GO" id="GO:0051864">
    <property type="term" value="F:histone H3K36 demethylase activity"/>
    <property type="evidence" value="ECO:0007669"/>
    <property type="project" value="TreeGrafter"/>
</dbReference>
<protein>
    <recommendedName>
        <fullName evidence="4">JmjC domain-containing protein</fullName>
    </recommendedName>
</protein>
<dbReference type="Pfam" id="PF08007">
    <property type="entry name" value="JmjC_2"/>
    <property type="match status" value="1"/>
</dbReference>
<dbReference type="CDD" id="cd02208">
    <property type="entry name" value="cupin_RmlC-like"/>
    <property type="match status" value="1"/>
</dbReference>
<keyword evidence="3" id="KW-0408">Iron</keyword>
<evidence type="ECO:0000313" key="5">
    <source>
        <dbReference type="EMBL" id="KDN83189.1"/>
    </source>
</evidence>
<keyword evidence="6" id="KW-1185">Reference proteome</keyword>
<evidence type="ECO:0000313" key="6">
    <source>
        <dbReference type="Proteomes" id="UP000027178"/>
    </source>
</evidence>
<feature type="domain" description="JmjC" evidence="4">
    <location>
        <begin position="98"/>
        <end position="236"/>
    </location>
</feature>
<name>A0A066YTA9_9ACTN</name>
<dbReference type="HOGENOM" id="CLU_013645_1_0_11"/>
<dbReference type="InterPro" id="IPR003347">
    <property type="entry name" value="JmjC_dom"/>
</dbReference>
<dbReference type="eggNOG" id="COG2850">
    <property type="taxonomic scope" value="Bacteria"/>
</dbReference>
<organism evidence="5 6">
    <name type="scientific">Kitasatospora cheerisanensis KCTC 2395</name>
    <dbReference type="NCBI Taxonomy" id="1348663"/>
    <lineage>
        <taxon>Bacteria</taxon>
        <taxon>Bacillati</taxon>
        <taxon>Actinomycetota</taxon>
        <taxon>Actinomycetes</taxon>
        <taxon>Kitasatosporales</taxon>
        <taxon>Streptomycetaceae</taxon>
        <taxon>Kitasatospora</taxon>
    </lineage>
</organism>
<dbReference type="AlphaFoldDB" id="A0A066YTA9"/>
<dbReference type="InterPro" id="IPR039994">
    <property type="entry name" value="NO66-like"/>
</dbReference>